<dbReference type="GO" id="GO:0005886">
    <property type="term" value="C:plasma membrane"/>
    <property type="evidence" value="ECO:0007669"/>
    <property type="project" value="TreeGrafter"/>
</dbReference>
<dbReference type="GO" id="GO:0019905">
    <property type="term" value="F:syntaxin binding"/>
    <property type="evidence" value="ECO:0007669"/>
    <property type="project" value="TreeGrafter"/>
</dbReference>
<organism evidence="1 2">
    <name type="scientific">Stephania cephalantha</name>
    <dbReference type="NCBI Taxonomy" id="152367"/>
    <lineage>
        <taxon>Eukaryota</taxon>
        <taxon>Viridiplantae</taxon>
        <taxon>Streptophyta</taxon>
        <taxon>Embryophyta</taxon>
        <taxon>Tracheophyta</taxon>
        <taxon>Spermatophyta</taxon>
        <taxon>Magnoliopsida</taxon>
        <taxon>Ranunculales</taxon>
        <taxon>Menispermaceae</taxon>
        <taxon>Menispermoideae</taxon>
        <taxon>Cissampelideae</taxon>
        <taxon>Stephania</taxon>
    </lineage>
</organism>
<sequence>MLAKRLLQKVKLPNSQYNLQHGSLTAMDLDVHVALHYGIPSTASILAFDPVQRLLAIGTLCTGVLRLHLSVLDLEFLHNQGFLVSVSNENDIQVWDLENRYVGDENGLTSVLKYDAEEKQLLHLPYNIPADYIAEAAGISPFNQTTVVGVLPQPGASGNRQDIKIFQHMVI</sequence>
<dbReference type="EMBL" id="JBBNAG010000002">
    <property type="protein sequence ID" value="KAK9159097.1"/>
    <property type="molecule type" value="Genomic_DNA"/>
</dbReference>
<dbReference type="GO" id="GO:0006887">
    <property type="term" value="P:exocytosis"/>
    <property type="evidence" value="ECO:0007669"/>
    <property type="project" value="TreeGrafter"/>
</dbReference>
<dbReference type="InterPro" id="IPR036322">
    <property type="entry name" value="WD40_repeat_dom_sf"/>
</dbReference>
<dbReference type="GO" id="GO:0005737">
    <property type="term" value="C:cytoplasm"/>
    <property type="evidence" value="ECO:0007669"/>
    <property type="project" value="TreeGrafter"/>
</dbReference>
<evidence type="ECO:0000313" key="1">
    <source>
        <dbReference type="EMBL" id="KAK9159097.1"/>
    </source>
</evidence>
<name>A0AAP0PWL3_9MAGN</name>
<comment type="caution">
    <text evidence="1">The sequence shown here is derived from an EMBL/GenBank/DDBJ whole genome shotgun (WGS) entry which is preliminary data.</text>
</comment>
<dbReference type="PANTHER" id="PTHR10241">
    <property type="entry name" value="LETHAL 2 GIANT LARVAE PROTEIN"/>
    <property type="match status" value="1"/>
</dbReference>
<gene>
    <name evidence="1" type="ORF">Scep_005671</name>
</gene>
<dbReference type="GO" id="GO:0005096">
    <property type="term" value="F:GTPase activator activity"/>
    <property type="evidence" value="ECO:0007669"/>
    <property type="project" value="TreeGrafter"/>
</dbReference>
<accession>A0AAP0PWL3</accession>
<dbReference type="PANTHER" id="PTHR10241:SF25">
    <property type="entry name" value="TOMOSYN, ISOFORM C"/>
    <property type="match status" value="1"/>
</dbReference>
<dbReference type="GO" id="GO:0006893">
    <property type="term" value="P:Golgi to plasma membrane transport"/>
    <property type="evidence" value="ECO:0007669"/>
    <property type="project" value="TreeGrafter"/>
</dbReference>
<dbReference type="SUPFAM" id="SSF50978">
    <property type="entry name" value="WD40 repeat-like"/>
    <property type="match status" value="1"/>
</dbReference>
<dbReference type="GO" id="GO:0045159">
    <property type="term" value="F:myosin II binding"/>
    <property type="evidence" value="ECO:0007669"/>
    <property type="project" value="TreeGrafter"/>
</dbReference>
<dbReference type="Proteomes" id="UP001419268">
    <property type="component" value="Unassembled WGS sequence"/>
</dbReference>
<keyword evidence="2" id="KW-1185">Reference proteome</keyword>
<dbReference type="AlphaFoldDB" id="A0AAP0PWL3"/>
<protein>
    <submittedName>
        <fullName evidence="1">Uncharacterized protein</fullName>
    </submittedName>
</protein>
<proteinExistence type="predicted"/>
<evidence type="ECO:0000313" key="2">
    <source>
        <dbReference type="Proteomes" id="UP001419268"/>
    </source>
</evidence>
<reference evidence="1 2" key="1">
    <citation type="submission" date="2024-01" db="EMBL/GenBank/DDBJ databases">
        <title>Genome assemblies of Stephania.</title>
        <authorList>
            <person name="Yang L."/>
        </authorList>
    </citation>
    <scope>NUCLEOTIDE SEQUENCE [LARGE SCALE GENOMIC DNA]</scope>
    <source>
        <strain evidence="1">JXDWG</strain>
        <tissue evidence="1">Leaf</tissue>
    </source>
</reference>